<dbReference type="EC" id="2.7.4.25" evidence="8"/>
<dbReference type="SUPFAM" id="SSF52540">
    <property type="entry name" value="P-loop containing nucleoside triphosphate hydrolases"/>
    <property type="match status" value="1"/>
</dbReference>
<evidence type="ECO:0000256" key="7">
    <source>
        <dbReference type="ARBA" id="ARBA00048478"/>
    </source>
</evidence>
<dbReference type="Pfam" id="PF02224">
    <property type="entry name" value="Cytidylate_kin"/>
    <property type="match status" value="1"/>
</dbReference>
<reference evidence="10 11" key="1">
    <citation type="submission" date="2019-04" db="EMBL/GenBank/DDBJ databases">
        <title>Sphingobacterium olei sp. nov., isolated from oil-contaminated soil.</title>
        <authorList>
            <person name="Liu B."/>
        </authorList>
    </citation>
    <scope>NUCLEOTIDE SEQUENCE [LARGE SCALE GENOMIC DNA]</scope>
    <source>
        <strain evidence="10 11">Y3L14</strain>
    </source>
</reference>
<evidence type="ECO:0000256" key="4">
    <source>
        <dbReference type="ARBA" id="ARBA00022777"/>
    </source>
</evidence>
<dbReference type="OrthoDB" id="9807434at2"/>
<comment type="similarity">
    <text evidence="1 8">Belongs to the cytidylate kinase family. Type 1 subfamily.</text>
</comment>
<dbReference type="GO" id="GO:0005829">
    <property type="term" value="C:cytosol"/>
    <property type="evidence" value="ECO:0007669"/>
    <property type="project" value="TreeGrafter"/>
</dbReference>
<dbReference type="CDD" id="cd02020">
    <property type="entry name" value="CMPK"/>
    <property type="match status" value="1"/>
</dbReference>
<sequence length="226" mass="25478">MTRHNFIIAIDGYSSCGKSTVAKALAKKLHFVFVDSGAMYRAVTLYFLRNKVDMDNTESVLQALADIHIDFVPNTAQTQILLNGDDISEEIRQMAVSEKVSEVSAIKEVRHAMVAQQQKLRSRRNIVMDGRDIGTTVFPDADLKIFMTASPSVRAERRYAELTAKGEDVTMEEVQENLSHRDHIDSTREESPLRQAEDALILDNSNLTQDQQLEIVLNAYYSIKKA</sequence>
<feature type="domain" description="Cytidylate kinase" evidence="9">
    <location>
        <begin position="8"/>
        <end position="219"/>
    </location>
</feature>
<proteinExistence type="inferred from homology"/>
<keyword evidence="4 8" id="KW-0418">Kinase</keyword>
<evidence type="ECO:0000256" key="1">
    <source>
        <dbReference type="ARBA" id="ARBA00009427"/>
    </source>
</evidence>
<comment type="caution">
    <text evidence="10">The sequence shown here is derived from an EMBL/GenBank/DDBJ whole genome shotgun (WGS) entry which is preliminary data.</text>
</comment>
<dbReference type="Gene3D" id="3.40.50.300">
    <property type="entry name" value="P-loop containing nucleotide triphosphate hydrolases"/>
    <property type="match status" value="1"/>
</dbReference>
<comment type="catalytic activity">
    <reaction evidence="6 8">
        <text>dCMP + ATP = dCDP + ADP</text>
        <dbReference type="Rhea" id="RHEA:25094"/>
        <dbReference type="ChEBI" id="CHEBI:30616"/>
        <dbReference type="ChEBI" id="CHEBI:57566"/>
        <dbReference type="ChEBI" id="CHEBI:58593"/>
        <dbReference type="ChEBI" id="CHEBI:456216"/>
        <dbReference type="EC" id="2.7.4.25"/>
    </reaction>
</comment>
<dbReference type="NCBIfam" id="TIGR00017">
    <property type="entry name" value="cmk"/>
    <property type="match status" value="1"/>
</dbReference>
<dbReference type="EMBL" id="SUKA01000003">
    <property type="protein sequence ID" value="TJY65538.1"/>
    <property type="molecule type" value="Genomic_DNA"/>
</dbReference>
<evidence type="ECO:0000256" key="6">
    <source>
        <dbReference type="ARBA" id="ARBA00047615"/>
    </source>
</evidence>
<protein>
    <recommendedName>
        <fullName evidence="8">Cytidylate kinase</fullName>
        <shortName evidence="8">CK</shortName>
        <ecNumber evidence="8">2.7.4.25</ecNumber>
    </recommendedName>
    <alternativeName>
        <fullName evidence="8">Cytidine monophosphate kinase</fullName>
        <shortName evidence="8">CMP kinase</shortName>
    </alternativeName>
</protein>
<evidence type="ECO:0000256" key="3">
    <source>
        <dbReference type="ARBA" id="ARBA00022741"/>
    </source>
</evidence>
<accession>A0A4U0H258</accession>
<dbReference type="AlphaFoldDB" id="A0A4U0H258"/>
<dbReference type="Proteomes" id="UP000309872">
    <property type="component" value="Unassembled WGS sequence"/>
</dbReference>
<dbReference type="GO" id="GO:0005524">
    <property type="term" value="F:ATP binding"/>
    <property type="evidence" value="ECO:0007669"/>
    <property type="project" value="UniProtKB-UniRule"/>
</dbReference>
<dbReference type="HAMAP" id="MF_00238">
    <property type="entry name" value="Cytidyl_kinase_type1"/>
    <property type="match status" value="1"/>
</dbReference>
<dbReference type="GO" id="GO:0015949">
    <property type="term" value="P:nucleobase-containing small molecule interconversion"/>
    <property type="evidence" value="ECO:0007669"/>
    <property type="project" value="TreeGrafter"/>
</dbReference>
<evidence type="ECO:0000256" key="2">
    <source>
        <dbReference type="ARBA" id="ARBA00022679"/>
    </source>
</evidence>
<dbReference type="InterPro" id="IPR027417">
    <property type="entry name" value="P-loop_NTPase"/>
</dbReference>
<name>A0A4U0H258_9SPHI</name>
<dbReference type="InterPro" id="IPR011994">
    <property type="entry name" value="Cytidylate_kinase_dom"/>
</dbReference>
<dbReference type="PANTHER" id="PTHR21299:SF2">
    <property type="entry name" value="CYTIDYLATE KINASE"/>
    <property type="match status" value="1"/>
</dbReference>
<organism evidence="10 11">
    <name type="scientific">Sphingobacterium alkalisoli</name>
    <dbReference type="NCBI Taxonomy" id="1874115"/>
    <lineage>
        <taxon>Bacteria</taxon>
        <taxon>Pseudomonadati</taxon>
        <taxon>Bacteroidota</taxon>
        <taxon>Sphingobacteriia</taxon>
        <taxon>Sphingobacteriales</taxon>
        <taxon>Sphingobacteriaceae</taxon>
        <taxon>Sphingobacterium</taxon>
    </lineage>
</organism>
<dbReference type="GO" id="GO:0036431">
    <property type="term" value="F:dCMP kinase activity"/>
    <property type="evidence" value="ECO:0007669"/>
    <property type="project" value="InterPro"/>
</dbReference>
<dbReference type="InterPro" id="IPR003136">
    <property type="entry name" value="Cytidylate_kin"/>
</dbReference>
<evidence type="ECO:0000313" key="11">
    <source>
        <dbReference type="Proteomes" id="UP000309872"/>
    </source>
</evidence>
<gene>
    <name evidence="8" type="primary">cmk</name>
    <name evidence="10" type="ORF">FAZ19_10385</name>
</gene>
<keyword evidence="11" id="KW-1185">Reference proteome</keyword>
<comment type="subcellular location">
    <subcellularLocation>
        <location evidence="8">Cytoplasm</location>
    </subcellularLocation>
</comment>
<dbReference type="GO" id="GO:0006220">
    <property type="term" value="P:pyrimidine nucleotide metabolic process"/>
    <property type="evidence" value="ECO:0007669"/>
    <property type="project" value="UniProtKB-UniRule"/>
</dbReference>
<keyword evidence="2 8" id="KW-0808">Transferase</keyword>
<evidence type="ECO:0000313" key="10">
    <source>
        <dbReference type="EMBL" id="TJY65538.1"/>
    </source>
</evidence>
<keyword evidence="5 8" id="KW-0067">ATP-binding</keyword>
<dbReference type="RefSeq" id="WP_136820667.1">
    <property type="nucleotide sequence ID" value="NZ_BMJX01000003.1"/>
</dbReference>
<dbReference type="PANTHER" id="PTHR21299">
    <property type="entry name" value="CYTIDYLATE KINASE/PANTOATE-BETA-ALANINE LIGASE"/>
    <property type="match status" value="1"/>
</dbReference>
<evidence type="ECO:0000256" key="5">
    <source>
        <dbReference type="ARBA" id="ARBA00022840"/>
    </source>
</evidence>
<keyword evidence="3 8" id="KW-0547">Nucleotide-binding</keyword>
<comment type="catalytic activity">
    <reaction evidence="7 8">
        <text>CMP + ATP = CDP + ADP</text>
        <dbReference type="Rhea" id="RHEA:11600"/>
        <dbReference type="ChEBI" id="CHEBI:30616"/>
        <dbReference type="ChEBI" id="CHEBI:58069"/>
        <dbReference type="ChEBI" id="CHEBI:60377"/>
        <dbReference type="ChEBI" id="CHEBI:456216"/>
        <dbReference type="EC" id="2.7.4.25"/>
    </reaction>
</comment>
<keyword evidence="8" id="KW-0963">Cytoplasm</keyword>
<feature type="binding site" evidence="8">
    <location>
        <begin position="12"/>
        <end position="20"/>
    </location>
    <ligand>
        <name>ATP</name>
        <dbReference type="ChEBI" id="CHEBI:30616"/>
    </ligand>
</feature>
<dbReference type="GO" id="GO:0036430">
    <property type="term" value="F:CMP kinase activity"/>
    <property type="evidence" value="ECO:0007669"/>
    <property type="project" value="RHEA"/>
</dbReference>
<evidence type="ECO:0000259" key="9">
    <source>
        <dbReference type="Pfam" id="PF02224"/>
    </source>
</evidence>
<evidence type="ECO:0000256" key="8">
    <source>
        <dbReference type="HAMAP-Rule" id="MF_00238"/>
    </source>
</evidence>